<evidence type="ECO:0000259" key="11">
    <source>
        <dbReference type="PROSITE" id="PS50893"/>
    </source>
</evidence>
<evidence type="ECO:0000256" key="5">
    <source>
        <dbReference type="ARBA" id="ARBA00022741"/>
    </source>
</evidence>
<evidence type="ECO:0000313" key="13">
    <source>
        <dbReference type="EMBL" id="KAH9321486.1"/>
    </source>
</evidence>
<feature type="transmembrane region" description="Helical" evidence="10">
    <location>
        <begin position="70"/>
        <end position="92"/>
    </location>
</feature>
<dbReference type="Proteomes" id="UP000824469">
    <property type="component" value="Unassembled WGS sequence"/>
</dbReference>
<organism evidence="13 14">
    <name type="scientific">Taxus chinensis</name>
    <name type="common">Chinese yew</name>
    <name type="synonym">Taxus wallichiana var. chinensis</name>
    <dbReference type="NCBI Taxonomy" id="29808"/>
    <lineage>
        <taxon>Eukaryota</taxon>
        <taxon>Viridiplantae</taxon>
        <taxon>Streptophyta</taxon>
        <taxon>Embryophyta</taxon>
        <taxon>Tracheophyta</taxon>
        <taxon>Spermatophyta</taxon>
        <taxon>Pinopsida</taxon>
        <taxon>Pinidae</taxon>
        <taxon>Conifers II</taxon>
        <taxon>Cupressales</taxon>
        <taxon>Taxaceae</taxon>
        <taxon>Taxus</taxon>
    </lineage>
</organism>
<comment type="similarity">
    <text evidence="1">Belongs to the ABC transporter superfamily. ABCB family. Multidrug resistance exporter (TC 3.A.1.201) subfamily.</text>
</comment>
<feature type="transmembrane region" description="Helical" evidence="10">
    <location>
        <begin position="652"/>
        <end position="678"/>
    </location>
</feature>
<feature type="transmembrane region" description="Helical" evidence="10">
    <location>
        <begin position="775"/>
        <end position="793"/>
    </location>
</feature>
<dbReference type="PANTHER" id="PTHR45136">
    <property type="entry name" value="ABC TRANSPORTER DOMAIN-CONTAINING PROTEIN"/>
    <property type="match status" value="1"/>
</dbReference>
<feature type="domain" description="ABC transporter" evidence="11">
    <location>
        <begin position="351"/>
        <end position="588"/>
    </location>
</feature>
<keyword evidence="7 10" id="KW-1133">Transmembrane helix</keyword>
<evidence type="ECO:0000256" key="4">
    <source>
        <dbReference type="ARBA" id="ARBA00022737"/>
    </source>
</evidence>
<dbReference type="SUPFAM" id="SSF52540">
    <property type="entry name" value="P-loop containing nucleoside triphosphate hydrolases"/>
    <property type="match status" value="2"/>
</dbReference>
<feature type="domain" description="ABC transmembrane type-1" evidence="12">
    <location>
        <begin position="23"/>
        <end position="316"/>
    </location>
</feature>
<dbReference type="PROSITE" id="PS00211">
    <property type="entry name" value="ABC_TRANSPORTER_1"/>
    <property type="match status" value="2"/>
</dbReference>
<feature type="transmembrane region" description="Helical" evidence="10">
    <location>
        <begin position="152"/>
        <end position="170"/>
    </location>
</feature>
<dbReference type="OMA" id="ILICIMP"/>
<dbReference type="InterPro" id="IPR027417">
    <property type="entry name" value="P-loop_NTPase"/>
</dbReference>
<dbReference type="AlphaFoldDB" id="A0AA38LF10"/>
<dbReference type="EMBL" id="JAHRHJ020000003">
    <property type="protein sequence ID" value="KAH9321486.1"/>
    <property type="molecule type" value="Genomic_DNA"/>
</dbReference>
<dbReference type="InterPro" id="IPR017871">
    <property type="entry name" value="ABC_transporter-like_CS"/>
</dbReference>
<dbReference type="CDD" id="cd03249">
    <property type="entry name" value="ABC_MTABC3_MDL1_MDL2"/>
    <property type="match status" value="2"/>
</dbReference>
<keyword evidence="9" id="KW-0325">Glycoprotein</keyword>
<dbReference type="FunFam" id="3.40.50.300:FF:000205">
    <property type="entry name" value="ABC transporter B family member 4"/>
    <property type="match status" value="2"/>
</dbReference>
<evidence type="ECO:0000256" key="9">
    <source>
        <dbReference type="ARBA" id="ARBA00023180"/>
    </source>
</evidence>
<dbReference type="PANTHER" id="PTHR45136:SF2">
    <property type="entry name" value="ABC TRANSPORTER DOMAIN-CONTAINING PROTEIN"/>
    <property type="match status" value="1"/>
</dbReference>
<feature type="transmembrane region" description="Helical" evidence="10">
    <location>
        <begin position="176"/>
        <end position="195"/>
    </location>
</feature>
<dbReference type="SUPFAM" id="SSF90123">
    <property type="entry name" value="ABC transporter transmembrane region"/>
    <property type="match status" value="2"/>
</dbReference>
<feature type="domain" description="ABC transporter" evidence="11">
    <location>
        <begin position="975"/>
        <end position="1211"/>
    </location>
</feature>
<evidence type="ECO:0000256" key="3">
    <source>
        <dbReference type="ARBA" id="ARBA00022692"/>
    </source>
</evidence>
<keyword evidence="6" id="KW-0067">ATP-binding</keyword>
<feature type="transmembrane region" description="Helical" evidence="10">
    <location>
        <begin position="290"/>
        <end position="308"/>
    </location>
</feature>
<dbReference type="PROSITE" id="PS50929">
    <property type="entry name" value="ABC_TM1F"/>
    <property type="match status" value="2"/>
</dbReference>
<dbReference type="CDD" id="cd18577">
    <property type="entry name" value="ABC_6TM_Pgp_ABCB1_D1_like"/>
    <property type="match status" value="1"/>
</dbReference>
<dbReference type="GO" id="GO:0005524">
    <property type="term" value="F:ATP binding"/>
    <property type="evidence" value="ECO:0007669"/>
    <property type="project" value="UniProtKB-KW"/>
</dbReference>
<dbReference type="InterPro" id="IPR003439">
    <property type="entry name" value="ABC_transporter-like_ATP-bd"/>
</dbReference>
<comment type="caution">
    <text evidence="13">The sequence shown here is derived from an EMBL/GenBank/DDBJ whole genome shotgun (WGS) entry which is preliminary data.</text>
</comment>
<evidence type="ECO:0000256" key="7">
    <source>
        <dbReference type="ARBA" id="ARBA00022989"/>
    </source>
</evidence>
<evidence type="ECO:0000256" key="1">
    <source>
        <dbReference type="ARBA" id="ARBA00007577"/>
    </source>
</evidence>
<reference evidence="13 14" key="1">
    <citation type="journal article" date="2021" name="Nat. Plants">
        <title>The Taxus genome provides insights into paclitaxel biosynthesis.</title>
        <authorList>
            <person name="Xiong X."/>
            <person name="Gou J."/>
            <person name="Liao Q."/>
            <person name="Li Y."/>
            <person name="Zhou Q."/>
            <person name="Bi G."/>
            <person name="Li C."/>
            <person name="Du R."/>
            <person name="Wang X."/>
            <person name="Sun T."/>
            <person name="Guo L."/>
            <person name="Liang H."/>
            <person name="Lu P."/>
            <person name="Wu Y."/>
            <person name="Zhang Z."/>
            <person name="Ro D.K."/>
            <person name="Shang Y."/>
            <person name="Huang S."/>
            <person name="Yan J."/>
        </authorList>
    </citation>
    <scope>NUCLEOTIDE SEQUENCE [LARGE SCALE GENOMIC DNA]</scope>
    <source>
        <strain evidence="13">Ta-2019</strain>
    </source>
</reference>
<feature type="domain" description="ABC transmembrane type-1" evidence="12">
    <location>
        <begin position="653"/>
        <end position="940"/>
    </location>
</feature>
<evidence type="ECO:0000256" key="8">
    <source>
        <dbReference type="ARBA" id="ARBA00023136"/>
    </source>
</evidence>
<evidence type="ECO:0000256" key="10">
    <source>
        <dbReference type="SAM" id="Phobius"/>
    </source>
</evidence>
<evidence type="ECO:0000313" key="14">
    <source>
        <dbReference type="Proteomes" id="UP000824469"/>
    </source>
</evidence>
<keyword evidence="8 10" id="KW-0472">Membrane</keyword>
<dbReference type="Pfam" id="PF00664">
    <property type="entry name" value="ABC_membrane"/>
    <property type="match status" value="2"/>
</dbReference>
<dbReference type="CDD" id="cd18578">
    <property type="entry name" value="ABC_6TM_Pgp_ABCB1_D2_like"/>
    <property type="match status" value="1"/>
</dbReference>
<sequence>MENSVPLWKLFKYADATDWCLVAFGTLGTIGDGISMPVNFLLISQLVDVSGNYTSISSAGNLFLNNINKFSLYLVYLAIGTLFAAFLEGFCWTRTGERQASRIRRKYLKGVLRQDVGFVDTNAATTTTSQVVNSVSNDTLVIQDVLSEKIPIFLMNISCFLSAYFVGFFLNWRLAVVTFPLLIFLIIPGIMYGRILSEISAKKYHDYNIAGDLVEQSISSIRTVFSFVGEERTLSRFTKALNGSVKLGIKQGLVKGIAVGSTGVMFLMWALVSWYGSILVINHGASGGNIFGAGITIIMGGLTLGAAFPNMRHISEACSAAQRVFEMIDRVPIINSDGMKGETLQEVCGKVEFINVKFAYPSRPETVIFENFSLTIPASKTLALVGRSGSGKSTTIALLERFYDPLAGEILFDGVNIKNLNLKWLRYQMGLVSQEPAVFATSIKENILFGKEEESSMDEVITAAQAANAHKFITQLPNGYDTQVGERGVQMSGGQKQRIAIARALLRNPAILVLDEATSALDADSENIVQDALDRASVGRTTLIIAHRLSTIRNADIIAVVNNGQVIESGERHDLICRENGAYAALVQLQEKEQRYDTSIAPTMTTKAVMTTLGSYTPVSGNTEQEKQNASSNSAPSLNRLLLLNASEWKEALLGCSAAIAFGAVNPTYAFILGSSIYAYFSEDHQEIKSKTKTNSLIFLSLGVYSLLVNVVQHYSFAVMGEKLTKRVREQMLSKILTFEVGWFDEDQNSSGALCSRLAKDANVVRSLVGDRLSLVLNTLSAVGISFALSLIVAWRLAIVLIAVQPLMVACFYSKKIILQKMSKKAMKSQGEGSRVASEAVGNHRTITAFSSQRKILRMFEKTQEGPHRDGMNQSWIAGLALGASQFVSYSNKALTFWYGGYLVYKQQIAAKDVFTAFTILTSTARAIADAGSMTSDIAKGSDAVESVFEILDRESRINPQDKNGKKSDKIEGHIDVVQVDFAYPCRPEVMIFKNFCFSIEAGTTVALVGESGSGKSTIIGLIERFYDPLEGMVKIDGKDIRTFNLRSLRQHIGLVGQEPTLFSGTIRDNICYGKENATEAEMIEAAKAANAHDFISCLKDGYDTESGDRGVQISGGQKQRIAIARAIIKNPSILLLDEATSALDTESEKMVQEALDRMMTGRTCVIIAHRLATIQNADSIAVIKDGGVIEEGNHSVLMSKGYRSSYFTLVNMQRSCER</sequence>
<evidence type="ECO:0000256" key="6">
    <source>
        <dbReference type="ARBA" id="ARBA00022840"/>
    </source>
</evidence>
<keyword evidence="5" id="KW-0547">Nucleotide-binding</keyword>
<name>A0AA38LF10_TAXCH</name>
<feature type="transmembrane region" description="Helical" evidence="10">
    <location>
        <begin position="256"/>
        <end position="278"/>
    </location>
</feature>
<keyword evidence="2" id="KW-0813">Transport</keyword>
<dbReference type="Pfam" id="PF00005">
    <property type="entry name" value="ABC_tran"/>
    <property type="match status" value="2"/>
</dbReference>
<dbReference type="GO" id="GO:0016020">
    <property type="term" value="C:membrane"/>
    <property type="evidence" value="ECO:0007669"/>
    <property type="project" value="InterPro"/>
</dbReference>
<dbReference type="Gene3D" id="1.20.1560.10">
    <property type="entry name" value="ABC transporter type 1, transmembrane domain"/>
    <property type="match status" value="1"/>
</dbReference>
<dbReference type="GO" id="GO:0016887">
    <property type="term" value="F:ATP hydrolysis activity"/>
    <property type="evidence" value="ECO:0007669"/>
    <property type="project" value="InterPro"/>
</dbReference>
<protein>
    <submittedName>
        <fullName evidence="13">Uncharacterized protein</fullName>
    </submittedName>
</protein>
<dbReference type="InterPro" id="IPR011527">
    <property type="entry name" value="ABC1_TM_dom"/>
</dbReference>
<dbReference type="PROSITE" id="PS50893">
    <property type="entry name" value="ABC_TRANSPORTER_2"/>
    <property type="match status" value="2"/>
</dbReference>
<dbReference type="SMART" id="SM00382">
    <property type="entry name" value="AAA"/>
    <property type="match status" value="2"/>
</dbReference>
<keyword evidence="4" id="KW-0677">Repeat</keyword>
<proteinExistence type="inferred from homology"/>
<dbReference type="GO" id="GO:0140359">
    <property type="term" value="F:ABC-type transporter activity"/>
    <property type="evidence" value="ECO:0007669"/>
    <property type="project" value="InterPro"/>
</dbReference>
<keyword evidence="14" id="KW-1185">Reference proteome</keyword>
<gene>
    <name evidence="13" type="ORF">KI387_016125</name>
</gene>
<dbReference type="Gene3D" id="3.40.50.300">
    <property type="entry name" value="P-loop containing nucleotide triphosphate hydrolases"/>
    <property type="match status" value="2"/>
</dbReference>
<dbReference type="InterPro" id="IPR036640">
    <property type="entry name" value="ABC1_TM_sf"/>
</dbReference>
<accession>A0AA38LF10</accession>
<evidence type="ECO:0000259" key="12">
    <source>
        <dbReference type="PROSITE" id="PS50929"/>
    </source>
</evidence>
<dbReference type="InterPro" id="IPR003593">
    <property type="entry name" value="AAA+_ATPase"/>
</dbReference>
<keyword evidence="3 10" id="KW-0812">Transmembrane</keyword>
<feature type="transmembrane region" description="Helical" evidence="10">
    <location>
        <begin position="698"/>
        <end position="719"/>
    </location>
</feature>
<evidence type="ECO:0000256" key="2">
    <source>
        <dbReference type="ARBA" id="ARBA00022448"/>
    </source>
</evidence>